<dbReference type="EC" id="5.1.3.2" evidence="4"/>
<dbReference type="EMBL" id="LBSV01000001">
    <property type="protein sequence ID" value="KKQ26727.1"/>
    <property type="molecule type" value="Genomic_DNA"/>
</dbReference>
<gene>
    <name evidence="10" type="ORF">US40_C0001G0076</name>
</gene>
<comment type="similarity">
    <text evidence="3">Belongs to the NAD(P)-dependent epimerase/dehydratase family.</text>
</comment>
<keyword evidence="6" id="KW-0520">NAD</keyword>
<protein>
    <recommendedName>
        <fullName evidence="5">UDP-glucose 4-epimerase</fullName>
        <ecNumber evidence="4">5.1.3.2</ecNumber>
    </recommendedName>
</protein>
<evidence type="ECO:0000256" key="8">
    <source>
        <dbReference type="ARBA" id="ARBA00023277"/>
    </source>
</evidence>
<dbReference type="GO" id="GO:0033499">
    <property type="term" value="P:galactose catabolic process via UDP-galactose, Leloir pathway"/>
    <property type="evidence" value="ECO:0007669"/>
    <property type="project" value="TreeGrafter"/>
</dbReference>
<dbReference type="InterPro" id="IPR016040">
    <property type="entry name" value="NAD(P)-bd_dom"/>
</dbReference>
<evidence type="ECO:0000313" key="10">
    <source>
        <dbReference type="EMBL" id="KKQ26727.1"/>
    </source>
</evidence>
<comment type="cofactor">
    <cofactor evidence="2">
        <name>NAD(+)</name>
        <dbReference type="ChEBI" id="CHEBI:57540"/>
    </cofactor>
</comment>
<dbReference type="Pfam" id="PF16363">
    <property type="entry name" value="GDP_Man_Dehyd"/>
    <property type="match status" value="1"/>
</dbReference>
<dbReference type="InterPro" id="IPR005886">
    <property type="entry name" value="UDP_G4E"/>
</dbReference>
<comment type="catalytic activity">
    <reaction evidence="1">
        <text>UDP-alpha-D-glucose = UDP-alpha-D-galactose</text>
        <dbReference type="Rhea" id="RHEA:22168"/>
        <dbReference type="ChEBI" id="CHEBI:58885"/>
        <dbReference type="ChEBI" id="CHEBI:66914"/>
        <dbReference type="EC" id="5.1.3.2"/>
    </reaction>
</comment>
<keyword evidence="7" id="KW-0413">Isomerase</keyword>
<dbReference type="Proteomes" id="UP000034917">
    <property type="component" value="Unassembled WGS sequence"/>
</dbReference>
<dbReference type="GO" id="GO:0003978">
    <property type="term" value="F:UDP-glucose 4-epimerase activity"/>
    <property type="evidence" value="ECO:0007669"/>
    <property type="project" value="UniProtKB-EC"/>
</dbReference>
<dbReference type="PANTHER" id="PTHR43725">
    <property type="entry name" value="UDP-GLUCOSE 4-EPIMERASE"/>
    <property type="match status" value="1"/>
</dbReference>
<name>A0A0G0G9S7_9BACT</name>
<evidence type="ECO:0000256" key="5">
    <source>
        <dbReference type="ARBA" id="ARBA00018569"/>
    </source>
</evidence>
<comment type="caution">
    <text evidence="10">The sequence shown here is derived from an EMBL/GenBank/DDBJ whole genome shotgun (WGS) entry which is preliminary data.</text>
</comment>
<feature type="domain" description="NAD(P)-binding" evidence="9">
    <location>
        <begin position="5"/>
        <end position="325"/>
    </location>
</feature>
<dbReference type="InterPro" id="IPR036291">
    <property type="entry name" value="NAD(P)-bd_dom_sf"/>
</dbReference>
<accession>A0A0G0G9S7</accession>
<keyword evidence="8" id="KW-0119">Carbohydrate metabolism</keyword>
<evidence type="ECO:0000256" key="4">
    <source>
        <dbReference type="ARBA" id="ARBA00013189"/>
    </source>
</evidence>
<evidence type="ECO:0000256" key="6">
    <source>
        <dbReference type="ARBA" id="ARBA00023027"/>
    </source>
</evidence>
<evidence type="ECO:0000256" key="7">
    <source>
        <dbReference type="ARBA" id="ARBA00023235"/>
    </source>
</evidence>
<sequence>MSKILITGCAGYIGSIAADIFLKNGYQVVSIDNFQTGYKQPIEILQERHKDKFKFYEADLKGDLSPIFEKESKNREAAFDAVVHYAASCVVDESMKNPYKYFQNNVLGSLNLLETLAKYKINRLVFSSTCAVYGEAKTVPISEENPTNPNNVYGESKLMIEKMIDWYGKIKGLNYVILRYFNVSGASEDGVFGYSKDPSTHLTENAVKSSLGIVPFYLTYQKMETPDGSPIRDYVNVIDLNEAHMKAVEYLTKGGGSQLINLGTGTGNSVLEIVNKVQELTGKKFDVKPADKPREGEAPKLIATIEKAKSILDWSPKRKVEDSVKSLLTWYKAHPQGWEK</sequence>
<proteinExistence type="inferred from homology"/>
<evidence type="ECO:0000256" key="3">
    <source>
        <dbReference type="ARBA" id="ARBA00007637"/>
    </source>
</evidence>
<organism evidence="10 11">
    <name type="scientific">Candidatus Roizmanbacteria bacterium GW2011_GWC2_37_13</name>
    <dbReference type="NCBI Taxonomy" id="1618486"/>
    <lineage>
        <taxon>Bacteria</taxon>
        <taxon>Candidatus Roizmaniibacteriota</taxon>
    </lineage>
</organism>
<evidence type="ECO:0000256" key="1">
    <source>
        <dbReference type="ARBA" id="ARBA00000083"/>
    </source>
</evidence>
<dbReference type="NCBIfam" id="TIGR01179">
    <property type="entry name" value="galE"/>
    <property type="match status" value="1"/>
</dbReference>
<dbReference type="SUPFAM" id="SSF51735">
    <property type="entry name" value="NAD(P)-binding Rossmann-fold domains"/>
    <property type="match status" value="1"/>
</dbReference>
<dbReference type="Gene3D" id="3.40.50.720">
    <property type="entry name" value="NAD(P)-binding Rossmann-like Domain"/>
    <property type="match status" value="1"/>
</dbReference>
<dbReference type="Gene3D" id="3.90.25.10">
    <property type="entry name" value="UDP-galactose 4-epimerase, domain 1"/>
    <property type="match status" value="1"/>
</dbReference>
<dbReference type="AlphaFoldDB" id="A0A0G0G9S7"/>
<reference evidence="10 11" key="1">
    <citation type="journal article" date="2015" name="Nature">
        <title>rRNA introns, odd ribosomes, and small enigmatic genomes across a large radiation of phyla.</title>
        <authorList>
            <person name="Brown C.T."/>
            <person name="Hug L.A."/>
            <person name="Thomas B.C."/>
            <person name="Sharon I."/>
            <person name="Castelle C.J."/>
            <person name="Singh A."/>
            <person name="Wilkins M.J."/>
            <person name="Williams K.H."/>
            <person name="Banfield J.F."/>
        </authorList>
    </citation>
    <scope>NUCLEOTIDE SEQUENCE [LARGE SCALE GENOMIC DNA]</scope>
</reference>
<evidence type="ECO:0000313" key="11">
    <source>
        <dbReference type="Proteomes" id="UP000034917"/>
    </source>
</evidence>
<dbReference type="PANTHER" id="PTHR43725:SF53">
    <property type="entry name" value="UDP-ARABINOSE 4-EPIMERASE 1"/>
    <property type="match status" value="1"/>
</dbReference>
<evidence type="ECO:0000256" key="2">
    <source>
        <dbReference type="ARBA" id="ARBA00001911"/>
    </source>
</evidence>
<evidence type="ECO:0000259" key="9">
    <source>
        <dbReference type="Pfam" id="PF16363"/>
    </source>
</evidence>
<dbReference type="PATRIC" id="fig|1618486.3.peg.78"/>
<dbReference type="UniPathway" id="UPA00214"/>